<keyword evidence="4" id="KW-1003">Cell membrane</keyword>
<dbReference type="Proteomes" id="UP000501076">
    <property type="component" value="Plasmid pFDU301A"/>
</dbReference>
<feature type="transmembrane region" description="Helical" evidence="8">
    <location>
        <begin position="6"/>
        <end position="24"/>
    </location>
</feature>
<accession>A0A6M6EA98</accession>
<evidence type="ECO:0000256" key="7">
    <source>
        <dbReference type="ARBA" id="ARBA00023136"/>
    </source>
</evidence>
<evidence type="ECO:0000313" key="10">
    <source>
        <dbReference type="Proteomes" id="UP000501076"/>
    </source>
</evidence>
<name>A0A6M6EA98_PRIMG</name>
<feature type="transmembrane region" description="Helical" evidence="8">
    <location>
        <begin position="236"/>
        <end position="256"/>
    </location>
</feature>
<organism evidence="9 10">
    <name type="scientific">Priestia megaterium</name>
    <name type="common">Bacillus megaterium</name>
    <dbReference type="NCBI Taxonomy" id="1404"/>
    <lineage>
        <taxon>Bacteria</taxon>
        <taxon>Bacillati</taxon>
        <taxon>Bacillota</taxon>
        <taxon>Bacilli</taxon>
        <taxon>Bacillales</taxon>
        <taxon>Bacillaceae</taxon>
        <taxon>Priestia</taxon>
    </lineage>
</organism>
<keyword evidence="6 8" id="KW-1133">Transmembrane helix</keyword>
<feature type="transmembrane region" description="Helical" evidence="8">
    <location>
        <begin position="173"/>
        <end position="193"/>
    </location>
</feature>
<dbReference type="GO" id="GO:0055085">
    <property type="term" value="P:transmembrane transport"/>
    <property type="evidence" value="ECO:0007669"/>
    <property type="project" value="InterPro"/>
</dbReference>
<evidence type="ECO:0000256" key="5">
    <source>
        <dbReference type="ARBA" id="ARBA00022692"/>
    </source>
</evidence>
<comment type="subcellular location">
    <subcellularLocation>
        <location evidence="1">Cell membrane</location>
        <topology evidence="1">Multi-pass membrane protein</topology>
    </subcellularLocation>
</comment>
<dbReference type="PANTHER" id="PTHR36838:SF1">
    <property type="entry name" value="SLR1864 PROTEIN"/>
    <property type="match status" value="1"/>
</dbReference>
<gene>
    <name evidence="9" type="ORF">FDZ14_30830</name>
</gene>
<feature type="transmembrane region" description="Helical" evidence="8">
    <location>
        <begin position="68"/>
        <end position="91"/>
    </location>
</feature>
<evidence type="ECO:0000256" key="8">
    <source>
        <dbReference type="SAM" id="Phobius"/>
    </source>
</evidence>
<dbReference type="EMBL" id="CP045273">
    <property type="protein sequence ID" value="QJX80485.1"/>
    <property type="molecule type" value="Genomic_DNA"/>
</dbReference>
<evidence type="ECO:0000256" key="3">
    <source>
        <dbReference type="ARBA" id="ARBA00022448"/>
    </source>
</evidence>
<dbReference type="Gene3D" id="1.20.1530.20">
    <property type="match status" value="1"/>
</dbReference>
<proteinExistence type="inferred from homology"/>
<evidence type="ECO:0000256" key="1">
    <source>
        <dbReference type="ARBA" id="ARBA00004651"/>
    </source>
</evidence>
<evidence type="ECO:0000256" key="4">
    <source>
        <dbReference type="ARBA" id="ARBA00022475"/>
    </source>
</evidence>
<dbReference type="RefSeq" id="WP_171778477.1">
    <property type="nucleotide sequence ID" value="NZ_CP045273.1"/>
</dbReference>
<dbReference type="PANTHER" id="PTHR36838">
    <property type="entry name" value="AUXIN EFFLUX CARRIER FAMILY PROTEIN"/>
    <property type="match status" value="1"/>
</dbReference>
<evidence type="ECO:0000256" key="6">
    <source>
        <dbReference type="ARBA" id="ARBA00022989"/>
    </source>
</evidence>
<dbReference type="InterPro" id="IPR004776">
    <property type="entry name" value="Mem_transp_PIN-like"/>
</dbReference>
<keyword evidence="9" id="KW-0614">Plasmid</keyword>
<evidence type="ECO:0000313" key="9">
    <source>
        <dbReference type="EMBL" id="QJX80485.1"/>
    </source>
</evidence>
<reference evidence="9 10" key="1">
    <citation type="submission" date="2019-10" db="EMBL/GenBank/DDBJ databases">
        <title>Complete genome sequences for adaption low water activity.</title>
        <authorList>
            <person name="Zhao L."/>
            <person name="Zhong J."/>
        </authorList>
    </citation>
    <scope>NUCLEOTIDE SEQUENCE [LARGE SCALE GENOMIC DNA]</scope>
    <source>
        <strain evidence="9 10">FDU301</strain>
        <plasmid evidence="10">pfdu301a</plasmid>
    </source>
</reference>
<sequence>MNVQQILVILAPVFFVIFLGYMAGRFKKISAENAKGLTTFVTKFALPAFLFVGIMSTSRSKVIENMPFFLTIVSGLLGFYIVVMLVSKFVFKTPLTRASIYGLNSTQPSFAFVGIPVLGGIFGTDAATIPIAITGVVVNAMLIPLASIFATIGQNQDKDKSLVKVFFSSLLKGLSSPLAWVPLLALVLTMLNSPTYPLFHKMLDMVGETTSGVALFAIGATVGIRKINLSCKAIGLAGLKMIALPLFAFFVAQLFNLSSDDIVKAVLIVCFPCSSVAAMVASEFKELESETSSAFVLSTISSLITVPIIISLLM</sequence>
<keyword evidence="3" id="KW-0813">Transport</keyword>
<feature type="transmembrane region" description="Helical" evidence="8">
    <location>
        <begin position="103"/>
        <end position="123"/>
    </location>
</feature>
<feature type="transmembrane region" description="Helical" evidence="8">
    <location>
        <begin position="294"/>
        <end position="313"/>
    </location>
</feature>
<feature type="transmembrane region" description="Helical" evidence="8">
    <location>
        <begin position="205"/>
        <end position="224"/>
    </location>
</feature>
<keyword evidence="7 8" id="KW-0472">Membrane</keyword>
<protein>
    <submittedName>
        <fullName evidence="9">AEC family transporter</fullName>
    </submittedName>
</protein>
<keyword evidence="5 8" id="KW-0812">Transmembrane</keyword>
<feature type="transmembrane region" description="Helical" evidence="8">
    <location>
        <begin position="262"/>
        <end position="282"/>
    </location>
</feature>
<comment type="similarity">
    <text evidence="2">Belongs to the auxin efflux carrier (TC 2.A.69) family.</text>
</comment>
<feature type="transmembrane region" description="Helical" evidence="8">
    <location>
        <begin position="36"/>
        <end position="56"/>
    </location>
</feature>
<dbReference type="AlphaFoldDB" id="A0A6M6EA98"/>
<feature type="transmembrane region" description="Helical" evidence="8">
    <location>
        <begin position="129"/>
        <end position="152"/>
    </location>
</feature>
<evidence type="ECO:0000256" key="2">
    <source>
        <dbReference type="ARBA" id="ARBA00010145"/>
    </source>
</evidence>
<dbReference type="Pfam" id="PF03547">
    <property type="entry name" value="Mem_trans"/>
    <property type="match status" value="1"/>
</dbReference>
<geneLocation type="plasmid" evidence="10">
    <name>pfdu301a</name>
</geneLocation>
<dbReference type="GO" id="GO:0005886">
    <property type="term" value="C:plasma membrane"/>
    <property type="evidence" value="ECO:0007669"/>
    <property type="project" value="UniProtKB-SubCell"/>
</dbReference>
<dbReference type="InterPro" id="IPR038770">
    <property type="entry name" value="Na+/solute_symporter_sf"/>
</dbReference>